<dbReference type="InterPro" id="IPR050625">
    <property type="entry name" value="ParA/MinD_ATPase"/>
</dbReference>
<comment type="caution">
    <text evidence="3">The sequence shown here is derived from an EMBL/GenBank/DDBJ whole genome shotgun (WGS) entry which is preliminary data.</text>
</comment>
<accession>A0A7J3JQZ4</accession>
<proteinExistence type="predicted"/>
<dbReference type="PIRSF" id="PIRSF005647">
    <property type="entry name" value="CooC"/>
    <property type="match status" value="1"/>
</dbReference>
<dbReference type="InterPro" id="IPR014433">
    <property type="entry name" value="CooC"/>
</dbReference>
<gene>
    <name evidence="2" type="ORF">ENT87_07305</name>
    <name evidence="3" type="ORF">ENU30_05210</name>
</gene>
<dbReference type="PANTHER" id="PTHR43384">
    <property type="entry name" value="SEPTUM SITE-DETERMINING PROTEIN MIND HOMOLOG, CHLOROPLASTIC-RELATED"/>
    <property type="match status" value="1"/>
</dbReference>
<dbReference type="EMBL" id="DTAI01000216">
    <property type="protein sequence ID" value="HGN37333.1"/>
    <property type="molecule type" value="Genomic_DNA"/>
</dbReference>
<dbReference type="Pfam" id="PF01656">
    <property type="entry name" value="CbiA"/>
    <property type="match status" value="1"/>
</dbReference>
<dbReference type="SUPFAM" id="SSF52540">
    <property type="entry name" value="P-loop containing nucleoside triphosphate hydrolases"/>
    <property type="match status" value="1"/>
</dbReference>
<dbReference type="GO" id="GO:0016887">
    <property type="term" value="F:ATP hydrolysis activity"/>
    <property type="evidence" value="ECO:0007669"/>
    <property type="project" value="TreeGrafter"/>
</dbReference>
<dbReference type="GO" id="GO:0005829">
    <property type="term" value="C:cytosol"/>
    <property type="evidence" value="ECO:0007669"/>
    <property type="project" value="TreeGrafter"/>
</dbReference>
<evidence type="ECO:0000259" key="1">
    <source>
        <dbReference type="Pfam" id="PF01656"/>
    </source>
</evidence>
<dbReference type="GO" id="GO:0009898">
    <property type="term" value="C:cytoplasmic side of plasma membrane"/>
    <property type="evidence" value="ECO:0007669"/>
    <property type="project" value="TreeGrafter"/>
</dbReference>
<reference evidence="3" key="1">
    <citation type="journal article" date="2020" name="mSystems">
        <title>Genome- and Community-Level Interaction Insights into Carbon Utilization and Element Cycling Functions of Hydrothermarchaeota in Hydrothermal Sediment.</title>
        <authorList>
            <person name="Zhou Z."/>
            <person name="Liu Y."/>
            <person name="Xu W."/>
            <person name="Pan J."/>
            <person name="Luo Z.H."/>
            <person name="Li M."/>
        </authorList>
    </citation>
    <scope>NUCLEOTIDE SEQUENCE [LARGE SCALE GENOMIC DNA]</scope>
    <source>
        <strain evidence="2">SpSt-618</strain>
        <strain evidence="3">SpSt-657</strain>
    </source>
</reference>
<dbReference type="PANTHER" id="PTHR43384:SF7">
    <property type="entry name" value="CARBON-MONOXIDE DEHYDROGENASE ACCESSORY PROTEIN"/>
    <property type="match status" value="1"/>
</dbReference>
<dbReference type="InterPro" id="IPR002586">
    <property type="entry name" value="CobQ/CobB/MinD/ParA_Nub-bd_dom"/>
</dbReference>
<dbReference type="EMBL" id="DTBZ01000099">
    <property type="protein sequence ID" value="HGQ18355.1"/>
    <property type="molecule type" value="Genomic_DNA"/>
</dbReference>
<organism evidence="3">
    <name type="scientific">Ignisphaera aggregans</name>
    <dbReference type="NCBI Taxonomy" id="334771"/>
    <lineage>
        <taxon>Archaea</taxon>
        <taxon>Thermoproteota</taxon>
        <taxon>Thermoprotei</taxon>
        <taxon>Desulfurococcales</taxon>
        <taxon>Desulfurococcaceae</taxon>
        <taxon>Ignisphaera</taxon>
    </lineage>
</organism>
<evidence type="ECO:0000313" key="3">
    <source>
        <dbReference type="EMBL" id="HGQ18355.1"/>
    </source>
</evidence>
<protein>
    <submittedName>
        <fullName evidence="3">ATP-binding protein</fullName>
    </submittedName>
</protein>
<keyword evidence="3" id="KW-0547">Nucleotide-binding</keyword>
<dbReference type="AlphaFoldDB" id="A0A7J3JQZ4"/>
<keyword evidence="3" id="KW-0067">ATP-binding</keyword>
<evidence type="ECO:0000313" key="2">
    <source>
        <dbReference type="EMBL" id="HGN37333.1"/>
    </source>
</evidence>
<dbReference type="Gene3D" id="3.40.50.300">
    <property type="entry name" value="P-loop containing nucleotide triphosphate hydrolases"/>
    <property type="match status" value="1"/>
</dbReference>
<name>A0A7J3JQZ4_9CREN</name>
<feature type="domain" description="CobQ/CobB/MinD/ParA nucleotide binding" evidence="1">
    <location>
        <begin position="8"/>
        <end position="234"/>
    </location>
</feature>
<sequence length="259" mass="28860">MRRPFVTSISGKGGSGKTMLTALLTKILIEHETGDEILIVDGDPATNLPEALGIEIRKTIGEVVEEFKKSSQEQSFSASFRKDALLEYLIMRDCLVELEHFDFIAMGRGEGEGCYCFINALLVGILSKLIHNYTVVLMDMEAGLEHLNRRTDRYVNTMVVVVDPSKMSFKTAERIREVIVEVGLKVNNMYIVGNKIPQADMERLYNWAKNIGYEVAGVVPYDPLIEEFNTNGIPLIKLPSSSIAVRAVKDVAKSISLID</sequence>
<dbReference type="InterPro" id="IPR027417">
    <property type="entry name" value="P-loop_NTPase"/>
</dbReference>
<dbReference type="GO" id="GO:0051782">
    <property type="term" value="P:negative regulation of cell division"/>
    <property type="evidence" value="ECO:0007669"/>
    <property type="project" value="TreeGrafter"/>
</dbReference>
<dbReference type="GO" id="GO:0005524">
    <property type="term" value="F:ATP binding"/>
    <property type="evidence" value="ECO:0007669"/>
    <property type="project" value="UniProtKB-KW"/>
</dbReference>